<dbReference type="InterPro" id="IPR009057">
    <property type="entry name" value="Homeodomain-like_sf"/>
</dbReference>
<protein>
    <recommendedName>
        <fullName evidence="5">Homeobox domain-containing protein</fullName>
    </recommendedName>
</protein>
<name>A0AAN8P5Z7_POLSC</name>
<evidence type="ECO:0000256" key="1">
    <source>
        <dbReference type="ARBA" id="ARBA00004123"/>
    </source>
</evidence>
<feature type="domain" description="Homeobox" evidence="5">
    <location>
        <begin position="73"/>
        <end position="133"/>
    </location>
</feature>
<evidence type="ECO:0000313" key="6">
    <source>
        <dbReference type="EMBL" id="KAK6639355.1"/>
    </source>
</evidence>
<dbReference type="Gene3D" id="1.10.10.60">
    <property type="entry name" value="Homeodomain-like"/>
    <property type="match status" value="1"/>
</dbReference>
<keyword evidence="2 3" id="KW-0539">Nucleus</keyword>
<feature type="region of interest" description="Disordered" evidence="4">
    <location>
        <begin position="47"/>
        <end position="77"/>
    </location>
</feature>
<evidence type="ECO:0000259" key="5">
    <source>
        <dbReference type="PROSITE" id="PS50071"/>
    </source>
</evidence>
<keyword evidence="2 3" id="KW-0238">DNA-binding</keyword>
<keyword evidence="2 3" id="KW-0371">Homeobox</keyword>
<dbReference type="GO" id="GO:0000978">
    <property type="term" value="F:RNA polymerase II cis-regulatory region sequence-specific DNA binding"/>
    <property type="evidence" value="ECO:0007669"/>
    <property type="project" value="TreeGrafter"/>
</dbReference>
<dbReference type="SMART" id="SM00389">
    <property type="entry name" value="HOX"/>
    <property type="match status" value="1"/>
</dbReference>
<dbReference type="EMBL" id="JAWJWE010000003">
    <property type="protein sequence ID" value="KAK6639355.1"/>
    <property type="molecule type" value="Genomic_DNA"/>
</dbReference>
<evidence type="ECO:0000256" key="3">
    <source>
        <dbReference type="RuleBase" id="RU000682"/>
    </source>
</evidence>
<dbReference type="GO" id="GO:0030154">
    <property type="term" value="P:cell differentiation"/>
    <property type="evidence" value="ECO:0007669"/>
    <property type="project" value="TreeGrafter"/>
</dbReference>
<dbReference type="PANTHER" id="PTHR24340">
    <property type="entry name" value="HOMEOBOX PROTEIN NKX"/>
    <property type="match status" value="1"/>
</dbReference>
<evidence type="ECO:0000256" key="2">
    <source>
        <dbReference type="PROSITE-ProRule" id="PRU00108"/>
    </source>
</evidence>
<gene>
    <name evidence="6" type="ORF">RUM43_007628</name>
</gene>
<sequence>MCLFNVCLVSLVPDGIGIMKPTKRKKDLLEKQHQHLHLSQSVNLSLMSPHHQDLGGGSLSDGGHSSDNTDCEKKKKKARTTFTGRQIFELEKQFENKKYLSSSERSEMAKLLQVTETQVSGQLICKEKRTRYRGGGSHPLQSPGVCISNRYAVLISELSVISIVKSEAQLIKLSL</sequence>
<dbReference type="PANTHER" id="PTHR24340:SF70">
    <property type="entry name" value="NK7.1, ISOFORM A"/>
    <property type="match status" value="1"/>
</dbReference>
<comment type="caution">
    <text evidence="6">The sequence shown here is derived from an EMBL/GenBank/DDBJ whole genome shotgun (WGS) entry which is preliminary data.</text>
</comment>
<reference evidence="6 7" key="1">
    <citation type="submission" date="2023-10" db="EMBL/GenBank/DDBJ databases">
        <title>Genomes of two closely related lineages of the louse Polyplax serrata with different host specificities.</title>
        <authorList>
            <person name="Martinu J."/>
            <person name="Tarabai H."/>
            <person name="Stefka J."/>
            <person name="Hypsa V."/>
        </authorList>
    </citation>
    <scope>NUCLEOTIDE SEQUENCE [LARGE SCALE GENOMIC DNA]</scope>
    <source>
        <strain evidence="6">HR10_N</strain>
    </source>
</reference>
<dbReference type="GO" id="GO:0000981">
    <property type="term" value="F:DNA-binding transcription factor activity, RNA polymerase II-specific"/>
    <property type="evidence" value="ECO:0007669"/>
    <property type="project" value="TreeGrafter"/>
</dbReference>
<dbReference type="InterPro" id="IPR001356">
    <property type="entry name" value="HD"/>
</dbReference>
<comment type="subcellular location">
    <subcellularLocation>
        <location evidence="1 2 3">Nucleus</location>
    </subcellularLocation>
</comment>
<organism evidence="6 7">
    <name type="scientific">Polyplax serrata</name>
    <name type="common">Common mouse louse</name>
    <dbReference type="NCBI Taxonomy" id="468196"/>
    <lineage>
        <taxon>Eukaryota</taxon>
        <taxon>Metazoa</taxon>
        <taxon>Ecdysozoa</taxon>
        <taxon>Arthropoda</taxon>
        <taxon>Hexapoda</taxon>
        <taxon>Insecta</taxon>
        <taxon>Pterygota</taxon>
        <taxon>Neoptera</taxon>
        <taxon>Paraneoptera</taxon>
        <taxon>Psocodea</taxon>
        <taxon>Troctomorpha</taxon>
        <taxon>Phthiraptera</taxon>
        <taxon>Anoplura</taxon>
        <taxon>Polyplacidae</taxon>
        <taxon>Polyplax</taxon>
    </lineage>
</organism>
<dbReference type="Pfam" id="PF00046">
    <property type="entry name" value="Homeodomain"/>
    <property type="match status" value="1"/>
</dbReference>
<feature type="DNA-binding region" description="Homeobox" evidence="2">
    <location>
        <begin position="75"/>
        <end position="134"/>
    </location>
</feature>
<evidence type="ECO:0000256" key="4">
    <source>
        <dbReference type="SAM" id="MobiDB-lite"/>
    </source>
</evidence>
<dbReference type="InterPro" id="IPR050394">
    <property type="entry name" value="Homeobox_NK-like"/>
</dbReference>
<dbReference type="SUPFAM" id="SSF46689">
    <property type="entry name" value="Homeodomain-like"/>
    <property type="match status" value="1"/>
</dbReference>
<dbReference type="PROSITE" id="PS50071">
    <property type="entry name" value="HOMEOBOX_2"/>
    <property type="match status" value="1"/>
</dbReference>
<evidence type="ECO:0000313" key="7">
    <source>
        <dbReference type="Proteomes" id="UP001372834"/>
    </source>
</evidence>
<dbReference type="CDD" id="cd00086">
    <property type="entry name" value="homeodomain"/>
    <property type="match status" value="1"/>
</dbReference>
<proteinExistence type="predicted"/>
<dbReference type="Proteomes" id="UP001372834">
    <property type="component" value="Unassembled WGS sequence"/>
</dbReference>
<accession>A0AAN8P5Z7</accession>
<dbReference type="GO" id="GO:0005634">
    <property type="term" value="C:nucleus"/>
    <property type="evidence" value="ECO:0007669"/>
    <property type="project" value="UniProtKB-SubCell"/>
</dbReference>
<dbReference type="AlphaFoldDB" id="A0AAN8P5Z7"/>